<dbReference type="GeneID" id="93102510"/>
<dbReference type="PANTHER" id="PTHR45947:SF3">
    <property type="entry name" value="SULFOQUINOVOSYL TRANSFERASE SQD2"/>
    <property type="match status" value="1"/>
</dbReference>
<keyword evidence="4" id="KW-1185">Reference proteome</keyword>
<dbReference type="Proteomes" id="UP000546007">
    <property type="component" value="Unassembled WGS sequence"/>
</dbReference>
<dbReference type="GO" id="GO:0016757">
    <property type="term" value="F:glycosyltransferase activity"/>
    <property type="evidence" value="ECO:0007669"/>
    <property type="project" value="InterPro"/>
</dbReference>
<dbReference type="SUPFAM" id="SSF53756">
    <property type="entry name" value="UDP-Glycosyltransferase/glycogen phosphorylase"/>
    <property type="match status" value="1"/>
</dbReference>
<evidence type="ECO:0000259" key="1">
    <source>
        <dbReference type="Pfam" id="PF00534"/>
    </source>
</evidence>
<dbReference type="AlphaFoldDB" id="A0A7W6HW53"/>
<dbReference type="InterPro" id="IPR001296">
    <property type="entry name" value="Glyco_trans_1"/>
</dbReference>
<dbReference type="OrthoDB" id="9790710at2"/>
<feature type="domain" description="Glycosyl transferase family 1" evidence="1">
    <location>
        <begin position="184"/>
        <end position="333"/>
    </location>
</feature>
<proteinExistence type="predicted"/>
<evidence type="ECO:0000313" key="3">
    <source>
        <dbReference type="EMBL" id="MBB4026083.1"/>
    </source>
</evidence>
<dbReference type="RefSeq" id="WP_124318426.1">
    <property type="nucleotide sequence ID" value="NZ_AP028155.1"/>
</dbReference>
<dbReference type="Gene3D" id="3.40.50.2000">
    <property type="entry name" value="Glycogen Phosphorylase B"/>
    <property type="match status" value="2"/>
</dbReference>
<reference evidence="3 4" key="1">
    <citation type="submission" date="2020-08" db="EMBL/GenBank/DDBJ databases">
        <title>Genomic Encyclopedia of Type Strains, Phase IV (KMG-IV): sequencing the most valuable type-strain genomes for metagenomic binning, comparative biology and taxonomic classification.</title>
        <authorList>
            <person name="Goeker M."/>
        </authorList>
    </citation>
    <scope>NUCLEOTIDE SEQUENCE [LARGE SCALE GENOMIC DNA]</scope>
    <source>
        <strain evidence="3 4">DSM 105721</strain>
    </source>
</reference>
<gene>
    <name evidence="3" type="ORF">GGR14_001873</name>
</gene>
<accession>A0A7W6HW53</accession>
<dbReference type="InterPro" id="IPR050194">
    <property type="entry name" value="Glycosyltransferase_grp1"/>
</dbReference>
<organism evidence="3 4">
    <name type="scientific">Butyricimonas faecihominis</name>
    <dbReference type="NCBI Taxonomy" id="1472416"/>
    <lineage>
        <taxon>Bacteria</taxon>
        <taxon>Pseudomonadati</taxon>
        <taxon>Bacteroidota</taxon>
        <taxon>Bacteroidia</taxon>
        <taxon>Bacteroidales</taxon>
        <taxon>Odoribacteraceae</taxon>
        <taxon>Butyricimonas</taxon>
    </lineage>
</organism>
<dbReference type="PANTHER" id="PTHR45947">
    <property type="entry name" value="SULFOQUINOVOSYL TRANSFERASE SQD2"/>
    <property type="match status" value="1"/>
</dbReference>
<evidence type="ECO:0000313" key="4">
    <source>
        <dbReference type="Proteomes" id="UP000546007"/>
    </source>
</evidence>
<dbReference type="InterPro" id="IPR028098">
    <property type="entry name" value="Glyco_trans_4-like_N"/>
</dbReference>
<dbReference type="EMBL" id="JACIES010000004">
    <property type="protein sequence ID" value="MBB4026083.1"/>
    <property type="molecule type" value="Genomic_DNA"/>
</dbReference>
<evidence type="ECO:0000259" key="2">
    <source>
        <dbReference type="Pfam" id="PF13439"/>
    </source>
</evidence>
<protein>
    <submittedName>
        <fullName evidence="3">Glycosyltransferase involved in cell wall biosynthesis</fullName>
    </submittedName>
</protein>
<dbReference type="Pfam" id="PF13439">
    <property type="entry name" value="Glyco_transf_4"/>
    <property type="match status" value="1"/>
</dbReference>
<keyword evidence="3" id="KW-0808">Transferase</keyword>
<sequence>MRVCIFTSTNDKSEGGPSRSVPILAKGVSKVGCDTFLMTRETIDMNFHALEGFPAVRLKILPYNITYKQLEQEILIDKYDIVHIQGIWIPIYHYVASIARKYGIPYIITPRGALEPWSLSQKKWKKKLAMLLYQRFDIQNANAILATANLEAVHLRALGFTNPIAVIPNGIDISEYKCRTFEDRDEIKKQILFLSRIHPKKGIEILIESWKRLTGKYKDWNVVIAGNGEENYISYLKELIKNNYLDSSVSIIPPVFGEMKRKLYCESSLFVLPTYSENFGMVIAEALACGIPVITTTGTPWEELNTNKIGWCVELSVENIVLTIETAIQLGEEKLFEMGQKGHMYVNDKYDYSKVGMKNKQLYQWILGENPDFTLLYK</sequence>
<dbReference type="Pfam" id="PF00534">
    <property type="entry name" value="Glycos_transf_1"/>
    <property type="match status" value="1"/>
</dbReference>
<feature type="domain" description="Glycosyltransferase subfamily 4-like N-terminal" evidence="2">
    <location>
        <begin position="15"/>
        <end position="174"/>
    </location>
</feature>
<comment type="caution">
    <text evidence="3">The sequence shown here is derived from an EMBL/GenBank/DDBJ whole genome shotgun (WGS) entry which is preliminary data.</text>
</comment>
<name>A0A7W6HW53_9BACT</name>